<accession>A0A2K9NVT9</accession>
<dbReference type="EMBL" id="CP025704">
    <property type="protein sequence ID" value="AUN99643.1"/>
    <property type="molecule type" value="Genomic_DNA"/>
</dbReference>
<reference evidence="1 2" key="1">
    <citation type="submission" date="2018-01" db="EMBL/GenBank/DDBJ databases">
        <title>Complete genome sequence of Bacteriovorax stolpii DSM12778.</title>
        <authorList>
            <person name="Tang B."/>
            <person name="Chang J."/>
        </authorList>
    </citation>
    <scope>NUCLEOTIDE SEQUENCE [LARGE SCALE GENOMIC DNA]</scope>
    <source>
        <strain evidence="1 2">DSM 12778</strain>
    </source>
</reference>
<dbReference type="KEGG" id="bsto:C0V70_16315"/>
<keyword evidence="2" id="KW-1185">Reference proteome</keyword>
<dbReference type="RefSeq" id="WP_102244934.1">
    <property type="nucleotide sequence ID" value="NZ_CP025704.1"/>
</dbReference>
<proteinExistence type="predicted"/>
<dbReference type="AlphaFoldDB" id="A0A2K9NVT9"/>
<name>A0A2K9NVT9_BACTC</name>
<protein>
    <submittedName>
        <fullName evidence="1">Uncharacterized protein</fullName>
    </submittedName>
</protein>
<sequence length="222" mass="24747">MNPVFAEEDLASFCFEQKVSLSEAKNSLEFLLLPREKVFMRSGDNCLDVVTSPDRSKLLEKFLSKRYTLVSETSEATALNSAKTEEHCQLEMKTTRVKKVDSINVRVGRTNDVQASNRDLRETSTAQILLGMGKPGSLDLEGKALFVECRQGASGIYQLIFSFTELNRTKVTSEVSLRKNEPLSIAQIVTDLNSKSKTLGLPETIIQEAEGKDSTTFELQIK</sequence>
<evidence type="ECO:0000313" key="1">
    <source>
        <dbReference type="EMBL" id="AUN99643.1"/>
    </source>
</evidence>
<evidence type="ECO:0000313" key="2">
    <source>
        <dbReference type="Proteomes" id="UP000235584"/>
    </source>
</evidence>
<organism evidence="1 2">
    <name type="scientific">Bacteriovorax stolpii</name>
    <name type="common">Bdellovibrio stolpii</name>
    <dbReference type="NCBI Taxonomy" id="960"/>
    <lineage>
        <taxon>Bacteria</taxon>
        <taxon>Pseudomonadati</taxon>
        <taxon>Bdellovibrionota</taxon>
        <taxon>Bacteriovoracia</taxon>
        <taxon>Bacteriovoracales</taxon>
        <taxon>Bacteriovoracaceae</taxon>
        <taxon>Bacteriovorax</taxon>
    </lineage>
</organism>
<gene>
    <name evidence="1" type="ORF">C0V70_16315</name>
</gene>
<dbReference type="Proteomes" id="UP000235584">
    <property type="component" value="Chromosome"/>
</dbReference>